<protein>
    <recommendedName>
        <fullName evidence="3">Transglutaminase-like domain-containing protein</fullName>
    </recommendedName>
</protein>
<dbReference type="PANTHER" id="PTHR42736:SF1">
    <property type="entry name" value="PROTEIN-GLUTAMINE GAMMA-GLUTAMYLTRANSFERASE"/>
    <property type="match status" value="1"/>
</dbReference>
<feature type="transmembrane region" description="Helical" evidence="2">
    <location>
        <begin position="666"/>
        <end position="688"/>
    </location>
</feature>
<reference evidence="4 5" key="1">
    <citation type="submission" date="2020-08" db="EMBL/GenBank/DDBJ databases">
        <title>Genome public.</title>
        <authorList>
            <person name="Liu C."/>
            <person name="Sun Q."/>
        </authorList>
    </citation>
    <scope>NUCLEOTIDE SEQUENCE [LARGE SCALE GENOMIC DNA]</scope>
    <source>
        <strain evidence="4 5">NSJ-43</strain>
    </source>
</reference>
<feature type="region of interest" description="Disordered" evidence="1">
    <location>
        <begin position="600"/>
        <end position="651"/>
    </location>
</feature>
<feature type="transmembrane region" description="Helical" evidence="2">
    <location>
        <begin position="221"/>
        <end position="239"/>
    </location>
</feature>
<feature type="transmembrane region" description="Helical" evidence="2">
    <location>
        <begin position="85"/>
        <end position="109"/>
    </location>
</feature>
<dbReference type="Gene3D" id="3.10.620.30">
    <property type="match status" value="1"/>
</dbReference>
<dbReference type="PANTHER" id="PTHR42736">
    <property type="entry name" value="PROTEIN-GLUTAMINE GAMMA-GLUTAMYLTRANSFERASE"/>
    <property type="match status" value="1"/>
</dbReference>
<dbReference type="InterPro" id="IPR052901">
    <property type="entry name" value="Bact_TGase-like"/>
</dbReference>
<feature type="transmembrane region" description="Helical" evidence="2">
    <location>
        <begin position="24"/>
        <end position="47"/>
    </location>
</feature>
<evidence type="ECO:0000313" key="5">
    <source>
        <dbReference type="Proteomes" id="UP000628463"/>
    </source>
</evidence>
<feature type="transmembrane region" description="Helical" evidence="2">
    <location>
        <begin position="59"/>
        <end position="79"/>
    </location>
</feature>
<dbReference type="Pfam" id="PF01841">
    <property type="entry name" value="Transglut_core"/>
    <property type="match status" value="1"/>
</dbReference>
<keyword evidence="2" id="KW-0472">Membrane</keyword>
<dbReference type="RefSeq" id="WP_186837363.1">
    <property type="nucleotide sequence ID" value="NZ_JACOPD010000010.1"/>
</dbReference>
<organism evidence="4 5">
    <name type="scientific">Lachnospira hominis</name>
    <name type="common">ex Liu et al. 2021</name>
    <dbReference type="NCBI Taxonomy" id="2763051"/>
    <lineage>
        <taxon>Bacteria</taxon>
        <taxon>Bacillati</taxon>
        <taxon>Bacillota</taxon>
        <taxon>Clostridia</taxon>
        <taxon>Lachnospirales</taxon>
        <taxon>Lachnospiraceae</taxon>
        <taxon>Lachnospira</taxon>
    </lineage>
</organism>
<feature type="transmembrane region" description="Helical" evidence="2">
    <location>
        <begin position="146"/>
        <end position="165"/>
    </location>
</feature>
<dbReference type="EMBL" id="JACOPD010000010">
    <property type="protein sequence ID" value="MBC5681733.1"/>
    <property type="molecule type" value="Genomic_DNA"/>
</dbReference>
<evidence type="ECO:0000256" key="1">
    <source>
        <dbReference type="SAM" id="MobiDB-lite"/>
    </source>
</evidence>
<evidence type="ECO:0000256" key="2">
    <source>
        <dbReference type="SAM" id="Phobius"/>
    </source>
</evidence>
<proteinExistence type="predicted"/>
<feature type="transmembrane region" description="Helical" evidence="2">
    <location>
        <begin position="185"/>
        <end position="209"/>
    </location>
</feature>
<evidence type="ECO:0000259" key="3">
    <source>
        <dbReference type="SMART" id="SM00460"/>
    </source>
</evidence>
<dbReference type="Proteomes" id="UP000628463">
    <property type="component" value="Unassembled WGS sequence"/>
</dbReference>
<name>A0ABR7G2R2_9FIRM</name>
<keyword evidence="2" id="KW-0812">Transmembrane</keyword>
<keyword evidence="5" id="KW-1185">Reference proteome</keyword>
<dbReference type="InterPro" id="IPR038765">
    <property type="entry name" value="Papain-like_cys_pep_sf"/>
</dbReference>
<dbReference type="InterPro" id="IPR002931">
    <property type="entry name" value="Transglutaminase-like"/>
</dbReference>
<comment type="caution">
    <text evidence="4">The sequence shown here is derived from an EMBL/GenBank/DDBJ whole genome shotgun (WGS) entry which is preliminary data.</text>
</comment>
<sequence length="800" mass="88938">MTGFLILKMGQINMNDLQADTSDIIKEILMCVVIAMTGMFGITGAMFTGNALYADSAGVYIYEAVITCVVVICISLPKIRKKFSIVYGLAVLLLFVAAHSMIISGFVHIANQMETFFRSGRSYADIQGAVSSSDSKAYIAAQGQESLAIFLCVLIMAYIISFTVVYVRSMLVAIVEILPAMSLFIAYSVIPSAFVCVICITYVFCVAALERKKRDIKKPAVVFMICALVGTALIVTDVVNKDYKRPQIFIEWGKDMDESVNGIFDGIVAGNADGGKNENNDDSGVKVTGLTNDGVIGEADSVQIKSDTVARITTLNTGKDLYIPTYTSYNYYYGGNKWTRALSVIEGADQKRFDMIEEALASDVLKDYIDGGTGDFGRSTKIYQMTRISGDKNIPQNLTYIDIDTSYISKLVDIMQEKTDLPYGFSTHIMTDMELLNDTAHKSGGASSIQGFSLSDLNTFYTYKPKNASTQERLNSIQKLKDYFSKNYRYTLSPGRVPDGRDAVEYFLMDSREGYCTYFASSAVILLRSVNIPARYVEGYRIPADRIAVADTVNTLNTLQQNKAVITESVVDVKSSDAHAWVEAYLDGYGWITVDVTPSSQNEENVSQEQPQEQETSSDEQENTSLTDEQDTAENNQDTASAGDISTEESGNNTIAGGKVTAVFGFLWKIILIAAAILFVIIFIVRCAKKKKRVDNMLESSDVTALFNSLENLLARCGYNRFNMDYEEYAEVLEGSDDIFRINNIKMIIDYVLMVNYRKNDGIDNDNNEYVCSQIRKLRESLFAKMNPLRRFVLKYIICM</sequence>
<accession>A0ABR7G2R2</accession>
<feature type="domain" description="Transglutaminase-like" evidence="3">
    <location>
        <begin position="508"/>
        <end position="598"/>
    </location>
</feature>
<gene>
    <name evidence="4" type="ORF">H8S01_12290</name>
</gene>
<dbReference type="SMART" id="SM00460">
    <property type="entry name" value="TGc"/>
    <property type="match status" value="1"/>
</dbReference>
<feature type="compositionally biased region" description="Acidic residues" evidence="1">
    <location>
        <begin position="616"/>
        <end position="632"/>
    </location>
</feature>
<keyword evidence="2" id="KW-1133">Transmembrane helix</keyword>
<evidence type="ECO:0000313" key="4">
    <source>
        <dbReference type="EMBL" id="MBC5681733.1"/>
    </source>
</evidence>
<dbReference type="SUPFAM" id="SSF54001">
    <property type="entry name" value="Cysteine proteinases"/>
    <property type="match status" value="1"/>
</dbReference>